<dbReference type="Proteomes" id="UP000217676">
    <property type="component" value="Chromosome"/>
</dbReference>
<organism evidence="3 4">
    <name type="scientific">Streptomyces laurentii</name>
    <dbReference type="NCBI Taxonomy" id="39478"/>
    <lineage>
        <taxon>Bacteria</taxon>
        <taxon>Bacillati</taxon>
        <taxon>Actinomycetota</taxon>
        <taxon>Actinomycetes</taxon>
        <taxon>Kitasatosporales</taxon>
        <taxon>Streptomycetaceae</taxon>
        <taxon>Streptomyces</taxon>
    </lineage>
</organism>
<feature type="region of interest" description="Disordered" evidence="1">
    <location>
        <begin position="103"/>
        <end position="127"/>
    </location>
</feature>
<accession>A0A169NR36</accession>
<evidence type="ECO:0000313" key="4">
    <source>
        <dbReference type="Proteomes" id="UP000217676"/>
    </source>
</evidence>
<dbReference type="GO" id="GO:0016853">
    <property type="term" value="F:isomerase activity"/>
    <property type="evidence" value="ECO:0007669"/>
    <property type="project" value="UniProtKB-KW"/>
</dbReference>
<keyword evidence="2" id="KW-0472">Membrane</keyword>
<dbReference type="RefSeq" id="WP_359874167.1">
    <property type="nucleotide sequence ID" value="NZ_JBEYHT010000007.1"/>
</dbReference>
<sequence>MLRRFLYVSAALLGAAFAFGSAVLGDWADENQYLWVSRACVLGFVGGFAVAAGCAAFAVLPRRWLRHVFPQPGEGQYDVIARRRKLPPIDGRGAGVAAAPLMTAGTRPRRGGKPSPGPKPRQGSKEPVSWGEVAFVAGSSWLVTGAGYGLLAAFDEPGLPFAPLLVLSLGQWVGQRHRDWAAASAAAVVGVGTLLVLLDPLRNDLGRFLGDALTVGSGATTALIAFALVQRRRARTAR</sequence>
<evidence type="ECO:0000256" key="2">
    <source>
        <dbReference type="SAM" id="Phobius"/>
    </source>
</evidence>
<dbReference type="AlphaFoldDB" id="A0A169NR36"/>
<feature type="transmembrane region" description="Helical" evidence="2">
    <location>
        <begin position="35"/>
        <end position="60"/>
    </location>
</feature>
<reference evidence="3 4" key="1">
    <citation type="journal article" date="2016" name="Genome Announc.">
        <title>Complete Genome Sequence of Thiostrepton-Producing Streptomyces laurentii ATCC 31255.</title>
        <authorList>
            <person name="Doi K."/>
            <person name="Fujino Y."/>
            <person name="Nagayoshi Y."/>
            <person name="Ohshima T."/>
            <person name="Ogata S."/>
        </authorList>
    </citation>
    <scope>NUCLEOTIDE SEQUENCE [LARGE SCALE GENOMIC DNA]</scope>
    <source>
        <strain evidence="3 4">ATCC 31255</strain>
    </source>
</reference>
<protein>
    <submittedName>
        <fullName evidence="3">Peptidyl-prolyl cis-trans isomerase</fullName>
    </submittedName>
</protein>
<feature type="transmembrane region" description="Helical" evidence="2">
    <location>
        <begin position="210"/>
        <end position="229"/>
    </location>
</feature>
<keyword evidence="4" id="KW-1185">Reference proteome</keyword>
<keyword evidence="2" id="KW-0812">Transmembrane</keyword>
<dbReference type="KEGG" id="slau:SLA_4190"/>
<keyword evidence="3" id="KW-0413">Isomerase</keyword>
<keyword evidence="2" id="KW-1133">Transmembrane helix</keyword>
<feature type="transmembrane region" description="Helical" evidence="2">
    <location>
        <begin position="180"/>
        <end position="198"/>
    </location>
</feature>
<dbReference type="EMBL" id="AP017424">
    <property type="protein sequence ID" value="BAU85078.1"/>
    <property type="molecule type" value="Genomic_DNA"/>
</dbReference>
<evidence type="ECO:0000313" key="3">
    <source>
        <dbReference type="EMBL" id="BAU85078.1"/>
    </source>
</evidence>
<proteinExistence type="predicted"/>
<gene>
    <name evidence="3" type="ORF">SLA_4190</name>
</gene>
<name>A0A169NR36_STRLU</name>
<evidence type="ECO:0000256" key="1">
    <source>
        <dbReference type="SAM" id="MobiDB-lite"/>
    </source>
</evidence>